<dbReference type="Gene3D" id="3.40.50.150">
    <property type="entry name" value="Vaccinia Virus protein VP39"/>
    <property type="match status" value="1"/>
</dbReference>
<protein>
    <submittedName>
        <fullName evidence="2">Class I SAM-dependent methyltransferase</fullName>
    </submittedName>
</protein>
<evidence type="ECO:0000259" key="1">
    <source>
        <dbReference type="Pfam" id="PF08241"/>
    </source>
</evidence>
<dbReference type="EMBL" id="CP048222">
    <property type="protein sequence ID" value="QHT69593.1"/>
    <property type="molecule type" value="Genomic_DNA"/>
</dbReference>
<accession>A0A6C0GPQ8</accession>
<evidence type="ECO:0000313" key="3">
    <source>
        <dbReference type="Proteomes" id="UP000480178"/>
    </source>
</evidence>
<keyword evidence="3" id="KW-1185">Reference proteome</keyword>
<keyword evidence="2" id="KW-0489">Methyltransferase</keyword>
<dbReference type="CDD" id="cd02440">
    <property type="entry name" value="AdoMet_MTases"/>
    <property type="match status" value="1"/>
</dbReference>
<feature type="domain" description="Methyltransferase type 11" evidence="1">
    <location>
        <begin position="129"/>
        <end position="176"/>
    </location>
</feature>
<reference evidence="2 3" key="1">
    <citation type="submission" date="2020-01" db="EMBL/GenBank/DDBJ databases">
        <authorList>
            <person name="Kim M.K."/>
        </authorList>
    </citation>
    <scope>NUCLEOTIDE SEQUENCE [LARGE SCALE GENOMIC DNA]</scope>
    <source>
        <strain evidence="2 3">172606-1</strain>
    </source>
</reference>
<name>A0A6C0GPQ8_9BACT</name>
<sequence>MGILMQKIIQRLLPKSIKKELITYGKEKAFAGNNVSCPCCNKNYITFLPAGVKKRPNAICPGCHSFERHRLLWMYLTNKTNLFKDKIKVLHVAPEPLFFKKFKSYSNIDYVPCAKFGEGYEDAYPTGTIDIDITDIKLEDNTFDVILCSHVLEHIPDDIKAMSELRRVLKESGWAILQVPLDTSREHTYEDFSIISPEDREKAFGQRDHVRLYGKDYAERLEKAGFKVKKDKYVDTFTENEIFKYGFIKEDIYFCTKK</sequence>
<dbReference type="GO" id="GO:0008757">
    <property type="term" value="F:S-adenosylmethionine-dependent methyltransferase activity"/>
    <property type="evidence" value="ECO:0007669"/>
    <property type="project" value="InterPro"/>
</dbReference>
<proteinExistence type="predicted"/>
<dbReference type="InterPro" id="IPR013216">
    <property type="entry name" value="Methyltransf_11"/>
</dbReference>
<dbReference type="Proteomes" id="UP000480178">
    <property type="component" value="Chromosome"/>
</dbReference>
<dbReference type="InterPro" id="IPR029063">
    <property type="entry name" value="SAM-dependent_MTases_sf"/>
</dbReference>
<dbReference type="GO" id="GO:0032259">
    <property type="term" value="P:methylation"/>
    <property type="evidence" value="ECO:0007669"/>
    <property type="project" value="UniProtKB-KW"/>
</dbReference>
<dbReference type="Pfam" id="PF08241">
    <property type="entry name" value="Methyltransf_11"/>
    <property type="match status" value="1"/>
</dbReference>
<dbReference type="KEGG" id="rhoz:GXP67_24565"/>
<keyword evidence="2" id="KW-0808">Transferase</keyword>
<organism evidence="2 3">
    <name type="scientific">Rhodocytophaga rosea</name>
    <dbReference type="NCBI Taxonomy" id="2704465"/>
    <lineage>
        <taxon>Bacteria</taxon>
        <taxon>Pseudomonadati</taxon>
        <taxon>Bacteroidota</taxon>
        <taxon>Cytophagia</taxon>
        <taxon>Cytophagales</taxon>
        <taxon>Rhodocytophagaceae</taxon>
        <taxon>Rhodocytophaga</taxon>
    </lineage>
</organism>
<dbReference type="SUPFAM" id="SSF53335">
    <property type="entry name" value="S-adenosyl-L-methionine-dependent methyltransferases"/>
    <property type="match status" value="1"/>
</dbReference>
<evidence type="ECO:0000313" key="2">
    <source>
        <dbReference type="EMBL" id="QHT69593.1"/>
    </source>
</evidence>
<dbReference type="AlphaFoldDB" id="A0A6C0GPQ8"/>
<gene>
    <name evidence="2" type="ORF">GXP67_24565</name>
</gene>